<evidence type="ECO:0000313" key="2">
    <source>
        <dbReference type="Proteomes" id="UP000245680"/>
    </source>
</evidence>
<organism evidence="1 2">
    <name type="scientific">Meridianimarinicoccus roseus</name>
    <dbReference type="NCBI Taxonomy" id="2072018"/>
    <lineage>
        <taxon>Bacteria</taxon>
        <taxon>Pseudomonadati</taxon>
        <taxon>Pseudomonadota</taxon>
        <taxon>Alphaproteobacteria</taxon>
        <taxon>Rhodobacterales</taxon>
        <taxon>Paracoccaceae</taxon>
        <taxon>Meridianimarinicoccus</taxon>
    </lineage>
</organism>
<sequence length="105" mass="12349">MARRNRHGCSPFQTGAWPGEFNLSREQRSEFHLLVFVICTFINGVLRRPVDSVRYRPRDSQKVLRRHGFKVSMSGTGNCQYNAAVETYYKTVKADLLWRWIRETP</sequence>
<accession>A0A2V2LGR7</accession>
<evidence type="ECO:0000313" key="1">
    <source>
        <dbReference type="EMBL" id="PWR02446.1"/>
    </source>
</evidence>
<evidence type="ECO:0008006" key="3">
    <source>
        <dbReference type="Google" id="ProtNLM"/>
    </source>
</evidence>
<dbReference type="Proteomes" id="UP000245680">
    <property type="component" value="Unassembled WGS sequence"/>
</dbReference>
<proteinExistence type="predicted"/>
<keyword evidence="2" id="KW-1185">Reference proteome</keyword>
<dbReference type="SUPFAM" id="SSF53098">
    <property type="entry name" value="Ribonuclease H-like"/>
    <property type="match status" value="1"/>
</dbReference>
<dbReference type="InterPro" id="IPR012337">
    <property type="entry name" value="RNaseH-like_sf"/>
</dbReference>
<dbReference type="AlphaFoldDB" id="A0A2V2LGR7"/>
<dbReference type="EMBL" id="QGKU01000036">
    <property type="protein sequence ID" value="PWR02446.1"/>
    <property type="molecule type" value="Genomic_DNA"/>
</dbReference>
<gene>
    <name evidence="1" type="ORF">DKT77_11615</name>
</gene>
<comment type="caution">
    <text evidence="1">The sequence shown here is derived from an EMBL/GenBank/DDBJ whole genome shotgun (WGS) entry which is preliminary data.</text>
</comment>
<protein>
    <recommendedName>
        <fullName evidence="3">Integrase catalytic domain-containing protein</fullName>
    </recommendedName>
</protein>
<name>A0A2V2LGR7_9RHOB</name>
<reference evidence="1 2" key="1">
    <citation type="submission" date="2018-05" db="EMBL/GenBank/DDBJ databases">
        <title>Rhodobacteraceae gen. nov., sp. nov. isolated from sea water.</title>
        <authorList>
            <person name="Ren Y."/>
        </authorList>
    </citation>
    <scope>NUCLEOTIDE SEQUENCE [LARGE SCALE GENOMIC DNA]</scope>
    <source>
        <strain evidence="1 2">TG-679</strain>
    </source>
</reference>